<feature type="region of interest" description="Disordered" evidence="2">
    <location>
        <begin position="234"/>
        <end position="263"/>
    </location>
</feature>
<dbReference type="Gene3D" id="3.30.420.10">
    <property type="entry name" value="Ribonuclease H-like superfamily/Ribonuclease H"/>
    <property type="match status" value="1"/>
</dbReference>
<comment type="caution">
    <text evidence="5">The sequence shown here is derived from an EMBL/GenBank/DDBJ whole genome shotgun (WGS) entry which is preliminary data.</text>
</comment>
<evidence type="ECO:0008006" key="7">
    <source>
        <dbReference type="Google" id="ProtNLM"/>
    </source>
</evidence>
<feature type="compositionally biased region" description="Low complexity" evidence="2">
    <location>
        <begin position="235"/>
        <end position="252"/>
    </location>
</feature>
<organism evidence="5 6">
    <name type="scientific">Volvox africanus</name>
    <dbReference type="NCBI Taxonomy" id="51714"/>
    <lineage>
        <taxon>Eukaryota</taxon>
        <taxon>Viridiplantae</taxon>
        <taxon>Chlorophyta</taxon>
        <taxon>core chlorophytes</taxon>
        <taxon>Chlorophyceae</taxon>
        <taxon>CS clade</taxon>
        <taxon>Chlamydomonadales</taxon>
        <taxon>Volvocaceae</taxon>
        <taxon>Volvox</taxon>
    </lineage>
</organism>
<feature type="domain" description="Integrase catalytic" evidence="4">
    <location>
        <begin position="1"/>
        <end position="113"/>
    </location>
</feature>
<dbReference type="InterPro" id="IPR001584">
    <property type="entry name" value="Integrase_cat-core"/>
</dbReference>
<keyword evidence="6" id="KW-1185">Reference proteome</keyword>
<feature type="non-terminal residue" evidence="5">
    <location>
        <position position="1"/>
    </location>
</feature>
<accession>A0A8J4FD70</accession>
<dbReference type="SUPFAM" id="SSF54160">
    <property type="entry name" value="Chromo domain-like"/>
    <property type="match status" value="1"/>
</dbReference>
<dbReference type="InterPro" id="IPR000953">
    <property type="entry name" value="Chromo/chromo_shadow_dom"/>
</dbReference>
<evidence type="ECO:0000313" key="6">
    <source>
        <dbReference type="Proteomes" id="UP000747399"/>
    </source>
</evidence>
<dbReference type="InterPro" id="IPR012337">
    <property type="entry name" value="RNaseH-like_sf"/>
</dbReference>
<dbReference type="EMBL" id="BNCO01000093">
    <property type="protein sequence ID" value="GIL67082.1"/>
    <property type="molecule type" value="Genomic_DNA"/>
</dbReference>
<dbReference type="InterPro" id="IPR050951">
    <property type="entry name" value="Retrovirus_Pol_polyprotein"/>
</dbReference>
<dbReference type="InterPro" id="IPR023780">
    <property type="entry name" value="Chromo_domain"/>
</dbReference>
<evidence type="ECO:0000313" key="5">
    <source>
        <dbReference type="EMBL" id="GIL67082.1"/>
    </source>
</evidence>
<dbReference type="PANTHER" id="PTHR37984">
    <property type="entry name" value="PROTEIN CBG26694"/>
    <property type="match status" value="1"/>
</dbReference>
<protein>
    <recommendedName>
        <fullName evidence="7">Chromo domain-containing protein</fullName>
    </recommendedName>
</protein>
<dbReference type="AlphaFoldDB" id="A0A8J4FD70"/>
<dbReference type="CDD" id="cd00024">
    <property type="entry name" value="CD_CSD"/>
    <property type="match status" value="1"/>
</dbReference>
<evidence type="ECO:0000256" key="2">
    <source>
        <dbReference type="SAM" id="MobiDB-lite"/>
    </source>
</evidence>
<dbReference type="Gene3D" id="2.40.50.40">
    <property type="match status" value="1"/>
</dbReference>
<sequence>AEQTARLFFDNVVRLHGIPQSVISDCGPQFGGKFWASLGTLVNVRVNLSTAYHPQTDGQTERMNRTFGNMLRTYAGNNPRAWDTYLSAAEFAMNNAVNRSTGQSPFFLNYGFHPAIPLARELDVPNPAAKAFVKSFSDRMAEAKRLLEAAQQRATDYYNRGKKEPTFKPGDEVLLSTKNLRQLATGPRKLLPRWVGPYPVKRLVGQAAAELVLPSNMRIHPTFHVSLLRPYRAVPDTSDTNGSNTSSGNPGTRPSGPPPVDWMENTPLYSVERILDYRACRIGKNRKRLVHEYLVKWKGYSSDQNSWEPAHNFTPDLIPDLEAAQARARGRREDAAS</sequence>
<dbReference type="SUPFAM" id="SSF53098">
    <property type="entry name" value="Ribonuclease H-like"/>
    <property type="match status" value="1"/>
</dbReference>
<gene>
    <name evidence="5" type="ORF">Vafri_20517</name>
</gene>
<dbReference type="PROSITE" id="PS50013">
    <property type="entry name" value="CHROMO_2"/>
    <property type="match status" value="1"/>
</dbReference>
<dbReference type="SMART" id="SM00298">
    <property type="entry name" value="CHROMO"/>
    <property type="match status" value="1"/>
</dbReference>
<dbReference type="InterPro" id="IPR036397">
    <property type="entry name" value="RNaseH_sf"/>
</dbReference>
<reference evidence="5" key="1">
    <citation type="journal article" date="2021" name="Proc. Natl. Acad. Sci. U.S.A.">
        <title>Three genomes in the algal genus Volvox reveal the fate of a haploid sex-determining region after a transition to homothallism.</title>
        <authorList>
            <person name="Yamamoto K."/>
            <person name="Hamaji T."/>
            <person name="Kawai-Toyooka H."/>
            <person name="Matsuzaki R."/>
            <person name="Takahashi F."/>
            <person name="Nishimura Y."/>
            <person name="Kawachi M."/>
            <person name="Noguchi H."/>
            <person name="Minakuchi Y."/>
            <person name="Umen J.G."/>
            <person name="Toyoda A."/>
            <person name="Nozaki H."/>
        </authorList>
    </citation>
    <scope>NUCLEOTIDE SEQUENCE</scope>
    <source>
        <strain evidence="5">NIES-3780</strain>
    </source>
</reference>
<dbReference type="Pfam" id="PF00385">
    <property type="entry name" value="Chromo"/>
    <property type="match status" value="1"/>
</dbReference>
<evidence type="ECO:0000259" key="4">
    <source>
        <dbReference type="PROSITE" id="PS50994"/>
    </source>
</evidence>
<dbReference type="Proteomes" id="UP000747399">
    <property type="component" value="Unassembled WGS sequence"/>
</dbReference>
<proteinExistence type="predicted"/>
<evidence type="ECO:0000259" key="3">
    <source>
        <dbReference type="PROSITE" id="PS50013"/>
    </source>
</evidence>
<dbReference type="InterPro" id="IPR056924">
    <property type="entry name" value="SH3_Tf2-1"/>
</dbReference>
<keyword evidence="1" id="KW-0175">Coiled coil</keyword>
<feature type="domain" description="Chromo" evidence="3">
    <location>
        <begin position="269"/>
        <end position="321"/>
    </location>
</feature>
<dbReference type="PANTHER" id="PTHR37984:SF5">
    <property type="entry name" value="PROTEIN NYNRIN-LIKE"/>
    <property type="match status" value="1"/>
</dbReference>
<dbReference type="GO" id="GO:0003676">
    <property type="term" value="F:nucleic acid binding"/>
    <property type="evidence" value="ECO:0007669"/>
    <property type="project" value="InterPro"/>
</dbReference>
<feature type="coiled-coil region" evidence="1">
    <location>
        <begin position="133"/>
        <end position="160"/>
    </location>
</feature>
<evidence type="ECO:0000256" key="1">
    <source>
        <dbReference type="SAM" id="Coils"/>
    </source>
</evidence>
<dbReference type="PROSITE" id="PS50994">
    <property type="entry name" value="INTEGRASE"/>
    <property type="match status" value="1"/>
</dbReference>
<name>A0A8J4FD70_9CHLO</name>
<dbReference type="GO" id="GO:0015074">
    <property type="term" value="P:DNA integration"/>
    <property type="evidence" value="ECO:0007669"/>
    <property type="project" value="InterPro"/>
</dbReference>
<dbReference type="Pfam" id="PF24626">
    <property type="entry name" value="SH3_Tf2-1"/>
    <property type="match status" value="1"/>
</dbReference>
<dbReference type="InterPro" id="IPR016197">
    <property type="entry name" value="Chromo-like_dom_sf"/>
</dbReference>